<reference evidence="2" key="1">
    <citation type="journal article" date="2020" name="Stud. Mycol.">
        <title>101 Dothideomycetes genomes: a test case for predicting lifestyles and emergence of pathogens.</title>
        <authorList>
            <person name="Haridas S."/>
            <person name="Albert R."/>
            <person name="Binder M."/>
            <person name="Bloem J."/>
            <person name="Labutti K."/>
            <person name="Salamov A."/>
            <person name="Andreopoulos B."/>
            <person name="Baker S."/>
            <person name="Barry K."/>
            <person name="Bills G."/>
            <person name="Bluhm B."/>
            <person name="Cannon C."/>
            <person name="Castanera R."/>
            <person name="Culley D."/>
            <person name="Daum C."/>
            <person name="Ezra D."/>
            <person name="Gonzalez J."/>
            <person name="Henrissat B."/>
            <person name="Kuo A."/>
            <person name="Liang C."/>
            <person name="Lipzen A."/>
            <person name="Lutzoni F."/>
            <person name="Magnuson J."/>
            <person name="Mondo S."/>
            <person name="Nolan M."/>
            <person name="Ohm R."/>
            <person name="Pangilinan J."/>
            <person name="Park H.-J."/>
            <person name="Ramirez L."/>
            <person name="Alfaro M."/>
            <person name="Sun H."/>
            <person name="Tritt A."/>
            <person name="Yoshinaga Y."/>
            <person name="Zwiers L.-H."/>
            <person name="Turgeon B."/>
            <person name="Goodwin S."/>
            <person name="Spatafora J."/>
            <person name="Crous P."/>
            <person name="Grigoriev I."/>
        </authorList>
    </citation>
    <scope>NUCLEOTIDE SEQUENCE</scope>
    <source>
        <strain evidence="2">CBS 110217</strain>
    </source>
</reference>
<dbReference type="PANTHER" id="PTHR43591:SF24">
    <property type="entry name" value="2-METHOXY-6-POLYPRENYL-1,4-BENZOQUINOL METHYLASE, MITOCHONDRIAL"/>
    <property type="match status" value="1"/>
</dbReference>
<evidence type="ECO:0000313" key="3">
    <source>
        <dbReference type="Proteomes" id="UP000799777"/>
    </source>
</evidence>
<gene>
    <name evidence="2" type="ORF">EK21DRAFT_111923</name>
</gene>
<dbReference type="AlphaFoldDB" id="A0A9P4H9N8"/>
<evidence type="ECO:0000313" key="2">
    <source>
        <dbReference type="EMBL" id="KAF2030400.1"/>
    </source>
</evidence>
<dbReference type="GO" id="GO:0032259">
    <property type="term" value="P:methylation"/>
    <property type="evidence" value="ECO:0007669"/>
    <property type="project" value="UniProtKB-KW"/>
</dbReference>
<comment type="caution">
    <text evidence="2">The sequence shown here is derived from an EMBL/GenBank/DDBJ whole genome shotgun (WGS) entry which is preliminary data.</text>
</comment>
<keyword evidence="3" id="KW-1185">Reference proteome</keyword>
<keyword evidence="2" id="KW-0489">Methyltransferase</keyword>
<feature type="region of interest" description="Disordered" evidence="1">
    <location>
        <begin position="1"/>
        <end position="33"/>
    </location>
</feature>
<evidence type="ECO:0000256" key="1">
    <source>
        <dbReference type="SAM" id="MobiDB-lite"/>
    </source>
</evidence>
<protein>
    <submittedName>
        <fullName evidence="2">S-adenosyl-L-methionine-dependent methyltransferase</fullName>
    </submittedName>
</protein>
<dbReference type="Gene3D" id="3.40.50.150">
    <property type="entry name" value="Vaccinia Virus protein VP39"/>
    <property type="match status" value="1"/>
</dbReference>
<dbReference type="GO" id="GO:0008168">
    <property type="term" value="F:methyltransferase activity"/>
    <property type="evidence" value="ECO:0007669"/>
    <property type="project" value="UniProtKB-KW"/>
</dbReference>
<dbReference type="OrthoDB" id="2013972at2759"/>
<dbReference type="PANTHER" id="PTHR43591">
    <property type="entry name" value="METHYLTRANSFERASE"/>
    <property type="match status" value="1"/>
</dbReference>
<dbReference type="CDD" id="cd02440">
    <property type="entry name" value="AdoMet_MTases"/>
    <property type="match status" value="1"/>
</dbReference>
<dbReference type="EMBL" id="ML978190">
    <property type="protein sequence ID" value="KAF2030400.1"/>
    <property type="molecule type" value="Genomic_DNA"/>
</dbReference>
<name>A0A9P4H9N8_9PLEO</name>
<dbReference type="SUPFAM" id="SSF53335">
    <property type="entry name" value="S-adenosyl-L-methionine-dependent methyltransferases"/>
    <property type="match status" value="1"/>
</dbReference>
<keyword evidence="2" id="KW-0808">Transferase</keyword>
<proteinExistence type="predicted"/>
<dbReference type="InterPro" id="IPR029063">
    <property type="entry name" value="SAM-dependent_MTases_sf"/>
</dbReference>
<dbReference type="Proteomes" id="UP000799777">
    <property type="component" value="Unassembled WGS sequence"/>
</dbReference>
<accession>A0A9P4H9N8</accession>
<dbReference type="Pfam" id="PF13489">
    <property type="entry name" value="Methyltransf_23"/>
    <property type="match status" value="1"/>
</dbReference>
<sequence>MADIEAQISVVSPSRGPMRAGTHMANRDRRTRMKPIRHLAATTPHRKSTLFPGLEDAVLTLYEGTPLRSRGPNDEKQADQLDIFHHICLLLLDGELHLAPISKNPMNVLDVGTGTGIWAIDFADRYPSAEVLGTDLSPTQPSMVPPNLSFEVDDCTEPWLFRKEQFDFIHVRGLFGSVADWATFYREAYNHLQPGGWYEQLEASVVLKSDDGTIVPDSIFDQWGKLSLQMGDKFGKTLRIVDEQKAGVEAAGFINVVEHRWKLPIGGWPSDRRFKELGRYNQIHWDQGIEGWCLYLLTMVMEWKLEEVQVYLAKMRQALRDKSIHAYQEISLVYGQKPPRSRADDD</sequence>
<organism evidence="2 3">
    <name type="scientific">Setomelanomma holmii</name>
    <dbReference type="NCBI Taxonomy" id="210430"/>
    <lineage>
        <taxon>Eukaryota</taxon>
        <taxon>Fungi</taxon>
        <taxon>Dikarya</taxon>
        <taxon>Ascomycota</taxon>
        <taxon>Pezizomycotina</taxon>
        <taxon>Dothideomycetes</taxon>
        <taxon>Pleosporomycetidae</taxon>
        <taxon>Pleosporales</taxon>
        <taxon>Pleosporineae</taxon>
        <taxon>Phaeosphaeriaceae</taxon>
        <taxon>Setomelanomma</taxon>
    </lineage>
</organism>